<keyword evidence="1" id="KW-1133">Transmembrane helix</keyword>
<evidence type="ECO:0000313" key="3">
    <source>
        <dbReference type="Proteomes" id="UP000028990"/>
    </source>
</evidence>
<keyword evidence="1" id="KW-0812">Transmembrane</keyword>
<keyword evidence="3" id="KW-1185">Reference proteome</keyword>
<accession>A0A091D438</accession>
<gene>
    <name evidence="2" type="ORF">H920_13328</name>
</gene>
<proteinExistence type="predicted"/>
<reference evidence="2 3" key="1">
    <citation type="submission" date="2013-11" db="EMBL/GenBank/DDBJ databases">
        <title>The Damaraland mole rat (Fukomys damarensis) genome and evolution of African mole rats.</title>
        <authorList>
            <person name="Gladyshev V.N."/>
            <person name="Fang X."/>
        </authorList>
    </citation>
    <scope>NUCLEOTIDE SEQUENCE [LARGE SCALE GENOMIC DNA]</scope>
    <source>
        <tissue evidence="2">Liver</tissue>
    </source>
</reference>
<dbReference type="Proteomes" id="UP000028990">
    <property type="component" value="Unassembled WGS sequence"/>
</dbReference>
<keyword evidence="1" id="KW-0472">Membrane</keyword>
<evidence type="ECO:0000313" key="2">
    <source>
        <dbReference type="EMBL" id="KFO25243.1"/>
    </source>
</evidence>
<organism evidence="2 3">
    <name type="scientific">Fukomys damarensis</name>
    <name type="common">Damaraland mole rat</name>
    <name type="synonym">Cryptomys damarensis</name>
    <dbReference type="NCBI Taxonomy" id="885580"/>
    <lineage>
        <taxon>Eukaryota</taxon>
        <taxon>Metazoa</taxon>
        <taxon>Chordata</taxon>
        <taxon>Craniata</taxon>
        <taxon>Vertebrata</taxon>
        <taxon>Euteleostomi</taxon>
        <taxon>Mammalia</taxon>
        <taxon>Eutheria</taxon>
        <taxon>Euarchontoglires</taxon>
        <taxon>Glires</taxon>
        <taxon>Rodentia</taxon>
        <taxon>Hystricomorpha</taxon>
        <taxon>Bathyergidae</taxon>
        <taxon>Fukomys</taxon>
    </lineage>
</organism>
<dbReference type="EMBL" id="KN123381">
    <property type="protein sequence ID" value="KFO25243.1"/>
    <property type="molecule type" value="Genomic_DNA"/>
</dbReference>
<sequence>MLRAPILLPREEPAHEGLGGWTAGQAVSVKDPRFLRIAKPKSAFKENERPAALSNAHGLSGPVTHSLMYSLYPAYAQDSPTVFRESGVNPRIPGAAIQELQLGSNSFRSAHPGQALDPAVPSRLSTGPVGGCTRRSTASISCSSSSLIFCKRFKYVLNVVLILVRLFLIIVSNTKLRKKTFPFTTHTEYVPDDTGNRSAATFRNNLILVRIR</sequence>
<protein>
    <submittedName>
        <fullName evidence="2">Uncharacterized protein</fullName>
    </submittedName>
</protein>
<evidence type="ECO:0000256" key="1">
    <source>
        <dbReference type="SAM" id="Phobius"/>
    </source>
</evidence>
<dbReference type="AlphaFoldDB" id="A0A091D438"/>
<feature type="transmembrane region" description="Helical" evidence="1">
    <location>
        <begin position="153"/>
        <end position="171"/>
    </location>
</feature>
<name>A0A091D438_FUKDA</name>